<evidence type="ECO:0000256" key="6">
    <source>
        <dbReference type="RuleBase" id="RU003560"/>
    </source>
</evidence>
<evidence type="ECO:0000313" key="7">
    <source>
        <dbReference type="EMBL" id="KUM28568.1"/>
    </source>
</evidence>
<evidence type="ECO:0000256" key="3">
    <source>
        <dbReference type="ARBA" id="ARBA00022571"/>
    </source>
</evidence>
<evidence type="ECO:0000313" key="8">
    <source>
        <dbReference type="Proteomes" id="UP000053176"/>
    </source>
</evidence>
<dbReference type="PANTHER" id="PTHR43094">
    <property type="entry name" value="AMINOTRANSFERASE"/>
    <property type="match status" value="1"/>
</dbReference>
<dbReference type="AlphaFoldDB" id="A0A117N564"/>
<sequence>MTSVFHRIPKRQLPVAIRGDGMYIIDQDGKRYLDGYAGGACVSCLGHSQPDVITAVQDQIAKMAYFHGAIFTSEPLEELASILTTDAPQGLTRVFFTNSGSEAVETALMMARQYFVEIGQSQRKQVIGRRSSYHGAGITGLGVGHQVARRRPFEDILPNVFHISPCYEYRGRLESETLEQYGLRVADELEQAILGLGPDTVMAFVAETVTGTTSGATPPVPGYFKRIREICDKYGVLLVLDEVFCGLGRTGTLHACEQDGVAPDFLTIAKGIAGGYQPIGATLVHQKVYDAIVLGSGSYKGGYTYSGHATACAAAVAVQKCLRAPGFLDNVQTMGALLASRLKEQFGQHPHIGDIRGRGMLMTLELVENRQTKAPFPASRGLSSSIYQSALSKGLITHALPGTVDGHVGDHVVICPPLIANSDHIETIVELLGEAIDAALVENRANAA</sequence>
<evidence type="ECO:0000256" key="5">
    <source>
        <dbReference type="ARBA" id="ARBA00022898"/>
    </source>
</evidence>
<dbReference type="InterPro" id="IPR015421">
    <property type="entry name" value="PyrdxlP-dep_Trfase_major"/>
</dbReference>
<accession>A0A117N564</accession>
<dbReference type="EMBL" id="LPWA01000007">
    <property type="protein sequence ID" value="KUM28568.1"/>
    <property type="molecule type" value="Genomic_DNA"/>
</dbReference>
<gene>
    <name evidence="7" type="ORF">AU467_34525</name>
</gene>
<evidence type="ECO:0000256" key="1">
    <source>
        <dbReference type="ARBA" id="ARBA00001933"/>
    </source>
</evidence>
<protein>
    <recommendedName>
        <fullName evidence="9">Aspartate aminotransferase family protein</fullName>
    </recommendedName>
</protein>
<dbReference type="Pfam" id="PF00202">
    <property type="entry name" value="Aminotran_3"/>
    <property type="match status" value="1"/>
</dbReference>
<dbReference type="InterPro" id="IPR015424">
    <property type="entry name" value="PyrdxlP-dep_Trfase"/>
</dbReference>
<dbReference type="GO" id="GO:0008483">
    <property type="term" value="F:transaminase activity"/>
    <property type="evidence" value="ECO:0007669"/>
    <property type="project" value="UniProtKB-KW"/>
</dbReference>
<dbReference type="Gene3D" id="3.90.1150.10">
    <property type="entry name" value="Aspartate Aminotransferase, domain 1"/>
    <property type="match status" value="1"/>
</dbReference>
<evidence type="ECO:0008006" key="9">
    <source>
        <dbReference type="Google" id="ProtNLM"/>
    </source>
</evidence>
<dbReference type="OrthoDB" id="9801834at2"/>
<dbReference type="NCBIfam" id="NF005685">
    <property type="entry name" value="PRK07483.1"/>
    <property type="match status" value="1"/>
</dbReference>
<dbReference type="PROSITE" id="PS00600">
    <property type="entry name" value="AA_TRANSFER_CLASS_3"/>
    <property type="match status" value="1"/>
</dbReference>
<dbReference type="Gene3D" id="3.40.640.10">
    <property type="entry name" value="Type I PLP-dependent aspartate aminotransferase-like (Major domain)"/>
    <property type="match status" value="1"/>
</dbReference>
<comment type="similarity">
    <text evidence="2 6">Belongs to the class-III pyridoxal-phosphate-dependent aminotransferase family.</text>
</comment>
<comment type="cofactor">
    <cofactor evidence="1">
        <name>pyridoxal 5'-phosphate</name>
        <dbReference type="ChEBI" id="CHEBI:597326"/>
    </cofactor>
</comment>
<proteinExistence type="inferred from homology"/>
<dbReference type="InterPro" id="IPR015422">
    <property type="entry name" value="PyrdxlP-dep_Trfase_small"/>
</dbReference>
<dbReference type="GO" id="GO:0006526">
    <property type="term" value="P:L-arginine biosynthetic process"/>
    <property type="evidence" value="ECO:0007669"/>
    <property type="project" value="UniProtKB-KW"/>
</dbReference>
<reference evidence="7 8" key="1">
    <citation type="submission" date="2015-12" db="EMBL/GenBank/DDBJ databases">
        <title>Draft genome sequence of Mesorhizobium sp. UFLA 01-765, a multitolerant efficient symbiont and plant-growth promoting strain isolated from Zn-mining soil using Leucaena leucocephala as a trap plant.</title>
        <authorList>
            <person name="Rangel W.M."/>
            <person name="Thijs S."/>
            <person name="Longatti S.M."/>
            <person name="Moreira F.M."/>
            <person name="Weyens N."/>
            <person name="Vangronsveld J."/>
            <person name="Van Hamme J.D."/>
            <person name="Bottos E.M."/>
            <person name="Rineau F."/>
        </authorList>
    </citation>
    <scope>NUCLEOTIDE SEQUENCE [LARGE SCALE GENOMIC DNA]</scope>
    <source>
        <strain evidence="7 8">UFLA 01-765</strain>
    </source>
</reference>
<dbReference type="GO" id="GO:0030170">
    <property type="term" value="F:pyridoxal phosphate binding"/>
    <property type="evidence" value="ECO:0007669"/>
    <property type="project" value="InterPro"/>
</dbReference>
<keyword evidence="5 6" id="KW-0663">Pyridoxal phosphate</keyword>
<dbReference type="SUPFAM" id="SSF53383">
    <property type="entry name" value="PLP-dependent transferases"/>
    <property type="match status" value="1"/>
</dbReference>
<keyword evidence="4" id="KW-0032">Aminotransferase</keyword>
<dbReference type="GO" id="GO:0005829">
    <property type="term" value="C:cytosol"/>
    <property type="evidence" value="ECO:0007669"/>
    <property type="project" value="TreeGrafter"/>
</dbReference>
<evidence type="ECO:0000256" key="2">
    <source>
        <dbReference type="ARBA" id="ARBA00008954"/>
    </source>
</evidence>
<dbReference type="InterPro" id="IPR049704">
    <property type="entry name" value="Aminotrans_3_PPA_site"/>
</dbReference>
<dbReference type="PANTHER" id="PTHR43094:SF1">
    <property type="entry name" value="AMINOTRANSFERASE CLASS-III"/>
    <property type="match status" value="1"/>
</dbReference>
<dbReference type="Proteomes" id="UP000053176">
    <property type="component" value="Unassembled WGS sequence"/>
</dbReference>
<keyword evidence="4" id="KW-0808">Transferase</keyword>
<dbReference type="FunFam" id="3.40.640.10:FF:000004">
    <property type="entry name" value="Acetylornithine aminotransferase"/>
    <property type="match status" value="1"/>
</dbReference>
<comment type="caution">
    <text evidence="7">The sequence shown here is derived from an EMBL/GenBank/DDBJ whole genome shotgun (WGS) entry which is preliminary data.</text>
</comment>
<dbReference type="CDD" id="cd00610">
    <property type="entry name" value="OAT_like"/>
    <property type="match status" value="1"/>
</dbReference>
<evidence type="ECO:0000256" key="4">
    <source>
        <dbReference type="ARBA" id="ARBA00022576"/>
    </source>
</evidence>
<organism evidence="7 8">
    <name type="scientific">Rhizobium loti</name>
    <name type="common">Mesorhizobium loti</name>
    <dbReference type="NCBI Taxonomy" id="381"/>
    <lineage>
        <taxon>Bacteria</taxon>
        <taxon>Pseudomonadati</taxon>
        <taxon>Pseudomonadota</taxon>
        <taxon>Alphaproteobacteria</taxon>
        <taxon>Hyphomicrobiales</taxon>
        <taxon>Phyllobacteriaceae</taxon>
        <taxon>Mesorhizobium</taxon>
    </lineage>
</organism>
<keyword evidence="3" id="KW-0028">Amino-acid biosynthesis</keyword>
<dbReference type="InterPro" id="IPR005814">
    <property type="entry name" value="Aminotrans_3"/>
</dbReference>
<name>A0A117N564_RHILI</name>
<keyword evidence="3" id="KW-0055">Arginine biosynthesis</keyword>